<proteinExistence type="predicted"/>
<reference evidence="3 4" key="1">
    <citation type="submission" date="2014-04" db="EMBL/GenBank/DDBJ databases">
        <title>Draft Genome Sequence of Synergistes jonesii.</title>
        <authorList>
            <person name="Coil D.A."/>
            <person name="Eisen J.A."/>
            <person name="Holland-Moritz H.E."/>
        </authorList>
    </citation>
    <scope>NUCLEOTIDE SEQUENCE [LARGE SCALE GENOMIC DNA]</scope>
    <source>
        <strain evidence="3 4">78-1</strain>
    </source>
</reference>
<dbReference type="PANTHER" id="PTHR21666">
    <property type="entry name" value="PEPTIDASE-RELATED"/>
    <property type="match status" value="1"/>
</dbReference>
<feature type="chain" id="PRO_5001691754" description="M23ase beta-sheet core domain-containing protein" evidence="1">
    <location>
        <begin position="25"/>
        <end position="197"/>
    </location>
</feature>
<dbReference type="eggNOG" id="COG0739">
    <property type="taxonomic scope" value="Bacteria"/>
</dbReference>
<keyword evidence="1" id="KW-0732">Signal</keyword>
<dbReference type="SUPFAM" id="SSF51261">
    <property type="entry name" value="Duplicated hybrid motif"/>
    <property type="match status" value="1"/>
</dbReference>
<dbReference type="GO" id="GO:0004222">
    <property type="term" value="F:metalloendopeptidase activity"/>
    <property type="evidence" value="ECO:0007669"/>
    <property type="project" value="TreeGrafter"/>
</dbReference>
<dbReference type="InterPro" id="IPR016047">
    <property type="entry name" value="M23ase_b-sheet_dom"/>
</dbReference>
<evidence type="ECO:0000256" key="1">
    <source>
        <dbReference type="SAM" id="SignalP"/>
    </source>
</evidence>
<keyword evidence="4" id="KW-1185">Reference proteome</keyword>
<feature type="domain" description="M23ase beta-sheet core" evidence="2">
    <location>
        <begin position="85"/>
        <end position="184"/>
    </location>
</feature>
<dbReference type="GeneID" id="90983508"/>
<dbReference type="Proteomes" id="UP000027665">
    <property type="component" value="Unassembled WGS sequence"/>
</dbReference>
<evidence type="ECO:0000313" key="4">
    <source>
        <dbReference type="Proteomes" id="UP000027665"/>
    </source>
</evidence>
<gene>
    <name evidence="3" type="ORF">EH55_04180</name>
</gene>
<evidence type="ECO:0000313" key="3">
    <source>
        <dbReference type="EMBL" id="KEJ92212.1"/>
    </source>
</evidence>
<dbReference type="Pfam" id="PF01551">
    <property type="entry name" value="Peptidase_M23"/>
    <property type="match status" value="1"/>
</dbReference>
<accession>A0A073J3B0</accession>
<organism evidence="3 4">
    <name type="scientific">Synergistes jonesii</name>
    <dbReference type="NCBI Taxonomy" id="2754"/>
    <lineage>
        <taxon>Bacteria</taxon>
        <taxon>Thermotogati</taxon>
        <taxon>Synergistota</taxon>
        <taxon>Synergistia</taxon>
        <taxon>Synergistales</taxon>
        <taxon>Synergistaceae</taxon>
        <taxon>Synergistes</taxon>
    </lineage>
</organism>
<comment type="caution">
    <text evidence="3">The sequence shown here is derived from an EMBL/GenBank/DDBJ whole genome shotgun (WGS) entry which is preliminary data.</text>
</comment>
<sequence>MRFFAAEMILILLILFSSSPPAAAAVDYQELQEDPLETAIKKLASPGGIDWDREEMITGGAPDIIKDMKWPLKSFTLSRGFRRGGHSGLDLIAPKGTPVLAALDGIVEIVSNGGAGFRGYGKVVLINHGGKLWTLYSHNTTNNVKVGQRVKQGDVIATVGMTGRATTYHLHFEVRNAKGTPLNPIKYLPEGGVIKRR</sequence>
<evidence type="ECO:0000259" key="2">
    <source>
        <dbReference type="Pfam" id="PF01551"/>
    </source>
</evidence>
<feature type="signal peptide" evidence="1">
    <location>
        <begin position="1"/>
        <end position="24"/>
    </location>
</feature>
<dbReference type="STRING" id="2754.EH55_04180"/>
<dbReference type="RefSeq" id="WP_051682707.1">
    <property type="nucleotide sequence ID" value="NZ_JMKI01000031.1"/>
</dbReference>
<dbReference type="AlphaFoldDB" id="A0A073J3B0"/>
<dbReference type="CDD" id="cd12797">
    <property type="entry name" value="M23_peptidase"/>
    <property type="match status" value="1"/>
</dbReference>
<dbReference type="InterPro" id="IPR050570">
    <property type="entry name" value="Cell_wall_metabolism_enzyme"/>
</dbReference>
<dbReference type="PANTHER" id="PTHR21666:SF286">
    <property type="entry name" value="LIPOPROTEIN NLPD"/>
    <property type="match status" value="1"/>
</dbReference>
<protein>
    <recommendedName>
        <fullName evidence="2">M23ase beta-sheet core domain-containing protein</fullName>
    </recommendedName>
</protein>
<dbReference type="Gene3D" id="2.70.70.10">
    <property type="entry name" value="Glucose Permease (Domain IIA)"/>
    <property type="match status" value="1"/>
</dbReference>
<dbReference type="InterPro" id="IPR011055">
    <property type="entry name" value="Dup_hybrid_motif"/>
</dbReference>
<dbReference type="EMBL" id="JMKI01000031">
    <property type="protein sequence ID" value="KEJ92212.1"/>
    <property type="molecule type" value="Genomic_DNA"/>
</dbReference>
<dbReference type="OrthoDB" id="9809488at2"/>
<name>A0A073J3B0_9BACT</name>